<name>A0A4Z2FA00_9TELE</name>
<keyword evidence="2" id="KW-1185">Reference proteome</keyword>
<dbReference type="OrthoDB" id="78824at2759"/>
<comment type="caution">
    <text evidence="1">The sequence shown here is derived from an EMBL/GenBank/DDBJ whole genome shotgun (WGS) entry which is preliminary data.</text>
</comment>
<dbReference type="Proteomes" id="UP000314294">
    <property type="component" value="Unassembled WGS sequence"/>
</dbReference>
<proteinExistence type="predicted"/>
<dbReference type="InterPro" id="IPR036892">
    <property type="entry name" value="L27_dom_sf"/>
</dbReference>
<sequence length="137" mass="15808">MPVRQKDAQRALELLQQYRAKLDQRQQNPSRSAPGRVEEDSQLQQSLDRVISVFQSQLFSALLGKESVLRLVGHNTRRRFWRRGGFSSNPPVDFFSFELMLGFDIRIQGSYSHGKPGKVKEFFLMVISKPGKVLEKK</sequence>
<dbReference type="SUPFAM" id="SSF101288">
    <property type="entry name" value="L27 domain"/>
    <property type="match status" value="1"/>
</dbReference>
<dbReference type="AlphaFoldDB" id="A0A4Z2FA00"/>
<gene>
    <name evidence="1" type="primary">Dlg1_1</name>
    <name evidence="1" type="ORF">EYF80_051815</name>
</gene>
<evidence type="ECO:0000313" key="1">
    <source>
        <dbReference type="EMBL" id="TNN38029.1"/>
    </source>
</evidence>
<evidence type="ECO:0000313" key="2">
    <source>
        <dbReference type="Proteomes" id="UP000314294"/>
    </source>
</evidence>
<organism evidence="1 2">
    <name type="scientific">Liparis tanakae</name>
    <name type="common">Tanaka's snailfish</name>
    <dbReference type="NCBI Taxonomy" id="230148"/>
    <lineage>
        <taxon>Eukaryota</taxon>
        <taxon>Metazoa</taxon>
        <taxon>Chordata</taxon>
        <taxon>Craniata</taxon>
        <taxon>Vertebrata</taxon>
        <taxon>Euteleostomi</taxon>
        <taxon>Actinopterygii</taxon>
        <taxon>Neopterygii</taxon>
        <taxon>Teleostei</taxon>
        <taxon>Neoteleostei</taxon>
        <taxon>Acanthomorphata</taxon>
        <taxon>Eupercaria</taxon>
        <taxon>Perciformes</taxon>
        <taxon>Cottioidei</taxon>
        <taxon>Cottales</taxon>
        <taxon>Liparidae</taxon>
        <taxon>Liparis</taxon>
    </lineage>
</organism>
<dbReference type="Gene3D" id="1.10.287.470">
    <property type="entry name" value="Helix hairpin bin"/>
    <property type="match status" value="1"/>
</dbReference>
<accession>A0A4Z2FA00</accession>
<reference evidence="1 2" key="1">
    <citation type="submission" date="2019-03" db="EMBL/GenBank/DDBJ databases">
        <title>First draft genome of Liparis tanakae, snailfish: a comprehensive survey of snailfish specific genes.</title>
        <authorList>
            <person name="Kim W."/>
            <person name="Song I."/>
            <person name="Jeong J.-H."/>
            <person name="Kim D."/>
            <person name="Kim S."/>
            <person name="Ryu S."/>
            <person name="Song J.Y."/>
            <person name="Lee S.K."/>
        </authorList>
    </citation>
    <scope>NUCLEOTIDE SEQUENCE [LARGE SCALE GENOMIC DNA]</scope>
    <source>
        <tissue evidence="1">Muscle</tissue>
    </source>
</reference>
<dbReference type="EMBL" id="SRLO01001416">
    <property type="protein sequence ID" value="TNN38029.1"/>
    <property type="molecule type" value="Genomic_DNA"/>
</dbReference>
<protein>
    <submittedName>
        <fullName evidence="1">Disks large 1</fullName>
    </submittedName>
</protein>